<keyword evidence="3 5" id="KW-1133">Transmembrane helix</keyword>
<evidence type="ECO:0000256" key="5">
    <source>
        <dbReference type="SAM" id="Phobius"/>
    </source>
</evidence>
<evidence type="ECO:0000256" key="3">
    <source>
        <dbReference type="ARBA" id="ARBA00022989"/>
    </source>
</evidence>
<protein>
    <submittedName>
        <fullName evidence="7">Putative membrane protein</fullName>
    </submittedName>
</protein>
<dbReference type="GO" id="GO:0012505">
    <property type="term" value="C:endomembrane system"/>
    <property type="evidence" value="ECO:0007669"/>
    <property type="project" value="UniProtKB-SubCell"/>
</dbReference>
<evidence type="ECO:0000313" key="8">
    <source>
        <dbReference type="Proteomes" id="UP000557307"/>
    </source>
</evidence>
<keyword evidence="8" id="KW-1185">Reference proteome</keyword>
<keyword evidence="2 5" id="KW-0812">Transmembrane</keyword>
<gene>
    <name evidence="7" type="ORF">HNQ92_001252</name>
</gene>
<comment type="subcellular location">
    <subcellularLocation>
        <location evidence="1">Endomembrane system</location>
        <topology evidence="1">Multi-pass membrane protein</topology>
    </subcellularLocation>
</comment>
<organism evidence="7 8">
    <name type="scientific">Rhabdobacter roseus</name>
    <dbReference type="NCBI Taxonomy" id="1655419"/>
    <lineage>
        <taxon>Bacteria</taxon>
        <taxon>Pseudomonadati</taxon>
        <taxon>Bacteroidota</taxon>
        <taxon>Cytophagia</taxon>
        <taxon>Cytophagales</taxon>
        <taxon>Cytophagaceae</taxon>
        <taxon>Rhabdobacter</taxon>
    </lineage>
</organism>
<evidence type="ECO:0000256" key="1">
    <source>
        <dbReference type="ARBA" id="ARBA00004127"/>
    </source>
</evidence>
<accession>A0A840TG34</accession>
<dbReference type="AlphaFoldDB" id="A0A840TG34"/>
<feature type="domain" description="DUF202" evidence="6">
    <location>
        <begin position="21"/>
        <end position="83"/>
    </location>
</feature>
<reference evidence="7 8" key="1">
    <citation type="submission" date="2020-08" db="EMBL/GenBank/DDBJ databases">
        <title>Genomic Encyclopedia of Type Strains, Phase IV (KMG-IV): sequencing the most valuable type-strain genomes for metagenomic binning, comparative biology and taxonomic classification.</title>
        <authorList>
            <person name="Goeker M."/>
        </authorList>
    </citation>
    <scope>NUCLEOTIDE SEQUENCE [LARGE SCALE GENOMIC DNA]</scope>
    <source>
        <strain evidence="7 8">DSM 105074</strain>
    </source>
</reference>
<name>A0A840TG34_9BACT</name>
<evidence type="ECO:0000256" key="2">
    <source>
        <dbReference type="ARBA" id="ARBA00022692"/>
    </source>
</evidence>
<proteinExistence type="predicted"/>
<dbReference type="InterPro" id="IPR003807">
    <property type="entry name" value="DUF202"/>
</dbReference>
<dbReference type="Proteomes" id="UP000557307">
    <property type="component" value="Unassembled WGS sequence"/>
</dbReference>
<sequence>MPTSSPELNALSLADKLAVERTNLANERTFLAYFRTSIALLAGGLTFLGLELLKDVSDAGYFLLVLSPAVLMTGLIRYRVVRKRIRAYYTTV</sequence>
<comment type="caution">
    <text evidence="7">The sequence shown here is derived from an EMBL/GenBank/DDBJ whole genome shotgun (WGS) entry which is preliminary data.</text>
</comment>
<dbReference type="RefSeq" id="WP_184172247.1">
    <property type="nucleotide sequence ID" value="NZ_JACHGF010000002.1"/>
</dbReference>
<keyword evidence="4 5" id="KW-0472">Membrane</keyword>
<evidence type="ECO:0000313" key="7">
    <source>
        <dbReference type="EMBL" id="MBB5283126.1"/>
    </source>
</evidence>
<dbReference type="Pfam" id="PF02656">
    <property type="entry name" value="DUF202"/>
    <property type="match status" value="1"/>
</dbReference>
<evidence type="ECO:0000259" key="6">
    <source>
        <dbReference type="Pfam" id="PF02656"/>
    </source>
</evidence>
<feature type="transmembrane region" description="Helical" evidence="5">
    <location>
        <begin position="59"/>
        <end position="78"/>
    </location>
</feature>
<feature type="transmembrane region" description="Helical" evidence="5">
    <location>
        <begin position="30"/>
        <end position="53"/>
    </location>
</feature>
<dbReference type="EMBL" id="JACHGF010000002">
    <property type="protein sequence ID" value="MBB5283126.1"/>
    <property type="molecule type" value="Genomic_DNA"/>
</dbReference>
<evidence type="ECO:0000256" key="4">
    <source>
        <dbReference type="ARBA" id="ARBA00023136"/>
    </source>
</evidence>